<feature type="domain" description="Peptidase M28" evidence="3">
    <location>
        <begin position="434"/>
        <end position="635"/>
    </location>
</feature>
<comment type="similarity">
    <text evidence="1">Belongs to the TolB family.</text>
</comment>
<evidence type="ECO:0000259" key="4">
    <source>
        <dbReference type="Pfam" id="PF13180"/>
    </source>
</evidence>
<sequence length="745" mass="82816">MLLHKTKYFSFIIVSLLFSFSSSLAQERNLQNITKLTNGGDNAEAYFSPNSKNLTLQVSNTAFGIPCDQIFMLDLQEKEISSKNLKLVSTGKGRTTCSYFMPDGKHIIYASTHEGNVACPAPPKPRDGKYLWAIYPDFDIYIADLQGNITKKLTNSPGYDAEAVVSPDGKKIAFTSIRSGDLELYTMDIDGSNVKQITSGLGYDGGSFFSHDSKKLVFRSSRPKTDEEVKEYKELLADNVVAPTNMEIYTCDVDGSNLKQVTNLGKANWAPYFHPSDKKIIFSSNHHSTRGYDFQLYMIDLNGENLRQITFESEFNAFPMFSPDGKKLVFSSNRQQEKARETNVFIADWVETDDAEYANEKNLKKHITYLSSDALKGRLTGSKEEKVAADYLSKQLKSYGLQPYNKNSYLQEFTYKVKTDPNDSLKVKENTGRNVIAFLDNKASKTIIIGAHYDHLGLNEHNHSTKPNSKGEIHNGADDNASGVAGVLELARILSQNKTVEKANYIFALFSGEEDGLIGSKKMAENIKTLYPNASAMINMDMIGRLETTKKELTVGGVGTSPEFSKIVEKNKPAGFNITLDESGVGPSDHTSFYLKDIPVLFFFTGTHSDYHKPSDDEEKINYYGVNAIVNYVARIANEISNQEQLPFTKTKANAAKTRPKYKVTLGIMPDYTDHGDGLHVDGVTEGRPADVAGIKEGDIITKIGTCEIKEVYAYMECLGKLNVGDVLPVTFKRNGETKTVSVKF</sequence>
<dbReference type="Pfam" id="PF07676">
    <property type="entry name" value="PD40"/>
    <property type="match status" value="5"/>
</dbReference>
<accession>A0A095U192</accession>
<dbReference type="GO" id="GO:0004177">
    <property type="term" value="F:aminopeptidase activity"/>
    <property type="evidence" value="ECO:0007669"/>
    <property type="project" value="UniProtKB-KW"/>
</dbReference>
<evidence type="ECO:0000313" key="5">
    <source>
        <dbReference type="EMBL" id="KGD68398.1"/>
    </source>
</evidence>
<dbReference type="SUPFAM" id="SSF53187">
    <property type="entry name" value="Zn-dependent exopeptidases"/>
    <property type="match status" value="1"/>
</dbReference>
<reference evidence="5 6" key="1">
    <citation type="submission" date="2014-09" db="EMBL/GenBank/DDBJ databases">
        <title>Whole Genome Shotgun of Flavobacterium aquatile LMG 4008.</title>
        <authorList>
            <person name="Gale A.N."/>
            <person name="Pipes S.E."/>
            <person name="Newman J.D."/>
        </authorList>
    </citation>
    <scope>NUCLEOTIDE SEQUENCE [LARGE SCALE GENOMIC DNA]</scope>
    <source>
        <strain evidence="5 6">LMG 4008</strain>
    </source>
</reference>
<keyword evidence="5" id="KW-0031">Aminopeptidase</keyword>
<dbReference type="Gene3D" id="2.30.42.10">
    <property type="match status" value="1"/>
</dbReference>
<dbReference type="STRING" id="1453498.LG45_08920"/>
<organism evidence="5 6">
    <name type="scientific">Flavobacterium aquatile LMG 4008 = ATCC 11947</name>
    <dbReference type="NCBI Taxonomy" id="1453498"/>
    <lineage>
        <taxon>Bacteria</taxon>
        <taxon>Pseudomonadati</taxon>
        <taxon>Bacteroidota</taxon>
        <taxon>Flavobacteriia</taxon>
        <taxon>Flavobacteriales</taxon>
        <taxon>Flavobacteriaceae</taxon>
        <taxon>Flavobacterium</taxon>
    </lineage>
</organism>
<evidence type="ECO:0000256" key="1">
    <source>
        <dbReference type="ARBA" id="ARBA00009820"/>
    </source>
</evidence>
<dbReference type="OrthoDB" id="1521787at2"/>
<dbReference type="AlphaFoldDB" id="A0A095U192"/>
<dbReference type="Gene3D" id="3.40.630.10">
    <property type="entry name" value="Zn peptidases"/>
    <property type="match status" value="1"/>
</dbReference>
<dbReference type="PANTHER" id="PTHR36842:SF1">
    <property type="entry name" value="PROTEIN TOLB"/>
    <property type="match status" value="1"/>
</dbReference>
<keyword evidence="2" id="KW-0732">Signal</keyword>
<dbReference type="InterPro" id="IPR011042">
    <property type="entry name" value="6-blade_b-propeller_TolB-like"/>
</dbReference>
<protein>
    <submittedName>
        <fullName evidence="5">M28 family aminopeptidase</fullName>
    </submittedName>
</protein>
<dbReference type="PANTHER" id="PTHR36842">
    <property type="entry name" value="PROTEIN TOLB HOMOLOG"/>
    <property type="match status" value="1"/>
</dbReference>
<keyword evidence="6" id="KW-1185">Reference proteome</keyword>
<feature type="signal peptide" evidence="2">
    <location>
        <begin position="1"/>
        <end position="25"/>
    </location>
</feature>
<feature type="domain" description="PDZ" evidence="4">
    <location>
        <begin position="673"/>
        <end position="744"/>
    </location>
</feature>
<dbReference type="InterPro" id="IPR001478">
    <property type="entry name" value="PDZ"/>
</dbReference>
<dbReference type="EMBL" id="JRHH01000003">
    <property type="protein sequence ID" value="KGD68398.1"/>
    <property type="molecule type" value="Genomic_DNA"/>
</dbReference>
<dbReference type="eggNOG" id="COG0265">
    <property type="taxonomic scope" value="Bacteria"/>
</dbReference>
<evidence type="ECO:0000256" key="2">
    <source>
        <dbReference type="SAM" id="SignalP"/>
    </source>
</evidence>
<dbReference type="Pfam" id="PF04389">
    <property type="entry name" value="Peptidase_M28"/>
    <property type="match status" value="1"/>
</dbReference>
<dbReference type="Proteomes" id="UP000029554">
    <property type="component" value="Unassembled WGS sequence"/>
</dbReference>
<dbReference type="eggNOG" id="COG0823">
    <property type="taxonomic scope" value="Bacteria"/>
</dbReference>
<comment type="caution">
    <text evidence="5">The sequence shown here is derived from an EMBL/GenBank/DDBJ whole genome shotgun (WGS) entry which is preliminary data.</text>
</comment>
<name>A0A095U192_9FLAO</name>
<keyword evidence="5" id="KW-0378">Hydrolase</keyword>
<dbReference type="Gene3D" id="2.120.10.30">
    <property type="entry name" value="TolB, C-terminal domain"/>
    <property type="match status" value="1"/>
</dbReference>
<dbReference type="Gene3D" id="2.120.10.60">
    <property type="entry name" value="Tricorn protease N-terminal domain"/>
    <property type="match status" value="1"/>
</dbReference>
<evidence type="ECO:0000313" key="6">
    <source>
        <dbReference type="Proteomes" id="UP000029554"/>
    </source>
</evidence>
<dbReference type="InterPro" id="IPR036034">
    <property type="entry name" value="PDZ_sf"/>
</dbReference>
<feature type="chain" id="PRO_5001910018" evidence="2">
    <location>
        <begin position="26"/>
        <end position="745"/>
    </location>
</feature>
<dbReference type="eggNOG" id="COG2234">
    <property type="taxonomic scope" value="Bacteria"/>
</dbReference>
<keyword evidence="5" id="KW-0645">Protease</keyword>
<dbReference type="Pfam" id="PF13180">
    <property type="entry name" value="PDZ_2"/>
    <property type="match status" value="1"/>
</dbReference>
<dbReference type="SUPFAM" id="SSF50156">
    <property type="entry name" value="PDZ domain-like"/>
    <property type="match status" value="1"/>
</dbReference>
<dbReference type="SUPFAM" id="SSF82171">
    <property type="entry name" value="DPP6 N-terminal domain-like"/>
    <property type="match status" value="1"/>
</dbReference>
<proteinExistence type="inferred from homology"/>
<dbReference type="InterPro" id="IPR011659">
    <property type="entry name" value="WD40"/>
</dbReference>
<evidence type="ECO:0000259" key="3">
    <source>
        <dbReference type="Pfam" id="PF04389"/>
    </source>
</evidence>
<gene>
    <name evidence="5" type="ORF">LG45_08920</name>
</gene>
<dbReference type="InterPro" id="IPR007484">
    <property type="entry name" value="Peptidase_M28"/>
</dbReference>